<comment type="caution">
    <text evidence="10">The sequence shown here is derived from an EMBL/GenBank/DDBJ whole genome shotgun (WGS) entry which is preliminary data.</text>
</comment>
<dbReference type="EC" id="3.1.4.-" evidence="8"/>
<evidence type="ECO:0000256" key="8">
    <source>
        <dbReference type="RuleBase" id="RU363067"/>
    </source>
</evidence>
<evidence type="ECO:0000256" key="3">
    <source>
        <dbReference type="ARBA" id="ARBA00022723"/>
    </source>
</evidence>
<keyword evidence="11" id="KW-1185">Reference proteome</keyword>
<dbReference type="InterPro" id="IPR029016">
    <property type="entry name" value="GAF-like_dom_sf"/>
</dbReference>
<evidence type="ECO:0000313" key="10">
    <source>
        <dbReference type="EMBL" id="KAK7789544.1"/>
    </source>
</evidence>
<dbReference type="InterPro" id="IPR023088">
    <property type="entry name" value="PDEase"/>
</dbReference>
<proteinExistence type="inferred from homology"/>
<evidence type="ECO:0000256" key="2">
    <source>
        <dbReference type="ARBA" id="ARBA00022535"/>
    </source>
</evidence>
<dbReference type="SMART" id="SM00471">
    <property type="entry name" value="HDc"/>
    <property type="match status" value="1"/>
</dbReference>
<dbReference type="SUPFAM" id="SSF55781">
    <property type="entry name" value="GAF domain-like"/>
    <property type="match status" value="2"/>
</dbReference>
<evidence type="ECO:0000313" key="11">
    <source>
        <dbReference type="Proteomes" id="UP001378592"/>
    </source>
</evidence>
<feature type="binding site" evidence="7">
    <location>
        <position position="556"/>
    </location>
    <ligand>
        <name>Zn(2+)</name>
        <dbReference type="ChEBI" id="CHEBI:29105"/>
        <label>1</label>
    </ligand>
</feature>
<dbReference type="EMBL" id="JAZDUA010000740">
    <property type="protein sequence ID" value="KAK7789544.1"/>
    <property type="molecule type" value="Genomic_DNA"/>
</dbReference>
<dbReference type="Pfam" id="PF00233">
    <property type="entry name" value="PDEase_I"/>
    <property type="match status" value="1"/>
</dbReference>
<feature type="binding site" evidence="6">
    <location>
        <position position="556"/>
    </location>
    <ligand>
        <name>AMP</name>
        <dbReference type="ChEBI" id="CHEBI:456215"/>
    </ligand>
</feature>
<dbReference type="Gene3D" id="1.10.1300.10">
    <property type="entry name" value="3'5'-cyclic nucleotide phosphodiesterase, catalytic domain"/>
    <property type="match status" value="1"/>
</dbReference>
<dbReference type="GO" id="GO:0004114">
    <property type="term" value="F:3',5'-cyclic-nucleotide phosphodiesterase activity"/>
    <property type="evidence" value="ECO:0007669"/>
    <property type="project" value="InterPro"/>
</dbReference>
<dbReference type="PRINTS" id="PR00387">
    <property type="entry name" value="PDIESTERASE1"/>
</dbReference>
<evidence type="ECO:0000256" key="1">
    <source>
        <dbReference type="ARBA" id="ARBA00007648"/>
    </source>
</evidence>
<dbReference type="Proteomes" id="UP001378592">
    <property type="component" value="Unassembled WGS sequence"/>
</dbReference>
<dbReference type="PROSITE" id="PS00126">
    <property type="entry name" value="PDEASE_I_1"/>
    <property type="match status" value="1"/>
</dbReference>
<evidence type="ECO:0000256" key="5">
    <source>
        <dbReference type="PIRSR" id="PIRSR623088-1"/>
    </source>
</evidence>
<dbReference type="InterPro" id="IPR023174">
    <property type="entry name" value="PDEase_CS"/>
</dbReference>
<feature type="binding site" evidence="7">
    <location>
        <position position="521"/>
    </location>
    <ligand>
        <name>Zn(2+)</name>
        <dbReference type="ChEBI" id="CHEBI:29105"/>
        <label>1</label>
    </ligand>
</feature>
<reference evidence="10 11" key="1">
    <citation type="submission" date="2024-03" db="EMBL/GenBank/DDBJ databases">
        <title>The genome assembly and annotation of the cricket Gryllus longicercus Weissman &amp; Gray.</title>
        <authorList>
            <person name="Szrajer S."/>
            <person name="Gray D."/>
            <person name="Ylla G."/>
        </authorList>
    </citation>
    <scope>NUCLEOTIDE SEQUENCE [LARGE SCALE GENOMIC DNA]</scope>
    <source>
        <strain evidence="10">DAG 2021-001</strain>
        <tissue evidence="10">Whole body minus gut</tissue>
    </source>
</reference>
<comment type="similarity">
    <text evidence="1 8">Belongs to the cyclic nucleotide phosphodiesterase family.</text>
</comment>
<keyword evidence="4 8" id="KW-0378">Hydrolase</keyword>
<sequence>MAESKKGSKVAARTNIDINKPARYPAPVTQKSRLIDTYDFTKLTADKAARRVLAPYVRTVRRRQKESEKKRDKVFSVYLQKRPSELFRHLSEFLLESVDFSSLLYETADVLKVQTKSVGTVVYSVDSTLGEIVQCPRNVVSPRHRVNWKIGPGSIVAAYVAQTKEDTLVNDIHTDSRFPEGVGWLGPAVKSVLCIPVLSPDDECLAVVELHKTAAEPPYTRGDVQIIKTVTGWMGAAIHQNQQRIILQKQQELNDYLLELTKLYFCDVVVTDKIISDIVTFAKATLQAERGCFFIIDQECDELVADWYDEAIEDNVPIHKKKFKIMFSKDRGIAGLVARKGEPVNIKDAYSDSRFHKEVDTSGFITRSILCMPIIGRDNNVIGVVQLVNKKTGPCFTSEDEKIFKIFLVYCALAIQYANLQTKIKQIEYQNEIKTDMLTFHMRPHPIERERVQIYPADNLPPDFNTFGWYVFGHEDRLCDLTLHIYSELIDELQSELQNWKDFVLIVKKSYRNNPYHNFEHAFNVLHCMYNLLKRNLDIFTPLEIRGLTIAALCHDLDHPGYTNNFLQLTNHALSLLYTESTLENHHFQVAMLIINTCDIFSNLSKQTFKELTQEIHDAIIATDLAYYFRVRGRIVKIMGEKQFDWTEGSHRCLLKSIMMTTCDLSGQCKPFCIAKVIVGRLYREFYHQGDTERNMGLSPLSLMDREKQQMIPEDQVQFITFVCLPCIQLMVELLPNTISIRNLCEELRASWKEIIELRGKDVWRQEDSHP</sequence>
<feature type="binding site" evidence="6">
    <location>
        <begin position="517"/>
        <end position="521"/>
    </location>
    <ligand>
        <name>AMP</name>
        <dbReference type="ChEBI" id="CHEBI:456215"/>
    </ligand>
</feature>
<dbReference type="Gene3D" id="3.30.450.40">
    <property type="match status" value="2"/>
</dbReference>
<feature type="binding site" evidence="7">
    <location>
        <position position="556"/>
    </location>
    <ligand>
        <name>Zn(2+)</name>
        <dbReference type="ChEBI" id="CHEBI:29105"/>
        <label>2</label>
    </ligand>
</feature>
<evidence type="ECO:0000256" key="7">
    <source>
        <dbReference type="PIRSR" id="PIRSR623088-3"/>
    </source>
</evidence>
<dbReference type="InterPro" id="IPR036971">
    <property type="entry name" value="PDEase_catalytic_dom_sf"/>
</dbReference>
<name>A0AAN9YYE7_9ORTH</name>
<dbReference type="InterPro" id="IPR003607">
    <property type="entry name" value="HD/PDEase_dom"/>
</dbReference>
<feature type="binding site" evidence="6">
    <location>
        <position position="716"/>
    </location>
    <ligand>
        <name>AMP</name>
        <dbReference type="ChEBI" id="CHEBI:456215"/>
    </ligand>
</feature>
<feature type="binding site" evidence="7">
    <location>
        <position position="664"/>
    </location>
    <ligand>
        <name>Zn(2+)</name>
        <dbReference type="ChEBI" id="CHEBI:29105"/>
        <label>1</label>
    </ligand>
</feature>
<dbReference type="AlphaFoldDB" id="A0AAN9YYE7"/>
<dbReference type="InterPro" id="IPR003018">
    <property type="entry name" value="GAF"/>
</dbReference>
<feature type="domain" description="PDEase" evidence="9">
    <location>
        <begin position="425"/>
        <end position="759"/>
    </location>
</feature>
<keyword evidence="3 7" id="KW-0479">Metal-binding</keyword>
<gene>
    <name evidence="10" type="ORF">R5R35_010323</name>
</gene>
<feature type="binding site" evidence="6">
    <location>
        <position position="664"/>
    </location>
    <ligand>
        <name>AMP</name>
        <dbReference type="ChEBI" id="CHEBI:456215"/>
    </ligand>
</feature>
<dbReference type="InterPro" id="IPR002073">
    <property type="entry name" value="PDEase_catalytic_dom"/>
</dbReference>
<dbReference type="GO" id="GO:0007165">
    <property type="term" value="P:signal transduction"/>
    <property type="evidence" value="ECO:0007669"/>
    <property type="project" value="InterPro"/>
</dbReference>
<evidence type="ECO:0000256" key="6">
    <source>
        <dbReference type="PIRSR" id="PIRSR623088-2"/>
    </source>
</evidence>
<dbReference type="PROSITE" id="PS51845">
    <property type="entry name" value="PDEASE_I_2"/>
    <property type="match status" value="1"/>
</dbReference>
<evidence type="ECO:0000256" key="4">
    <source>
        <dbReference type="ARBA" id="ARBA00022801"/>
    </source>
</evidence>
<dbReference type="SMART" id="SM00065">
    <property type="entry name" value="GAF"/>
    <property type="match status" value="2"/>
</dbReference>
<dbReference type="PANTHER" id="PTHR11347">
    <property type="entry name" value="CYCLIC NUCLEOTIDE PHOSPHODIESTERASE"/>
    <property type="match status" value="1"/>
</dbReference>
<comment type="cofactor">
    <cofactor evidence="8">
        <name>a divalent metal cation</name>
        <dbReference type="ChEBI" id="CHEBI:60240"/>
    </cofactor>
    <text evidence="8">Binds 2 divalent metal cations per subunit. Site 1 may preferentially bind zinc ions, while site 2 has a preference for magnesium and/or manganese ions.</text>
</comment>
<dbReference type="GO" id="GO:0046872">
    <property type="term" value="F:metal ion binding"/>
    <property type="evidence" value="ECO:0007669"/>
    <property type="project" value="UniProtKB-KW"/>
</dbReference>
<protein>
    <recommendedName>
        <fullName evidence="8">Phosphodiesterase</fullName>
        <ecNumber evidence="8">3.1.4.-</ecNumber>
    </recommendedName>
</protein>
<dbReference type="CDD" id="cd00077">
    <property type="entry name" value="HDc"/>
    <property type="match status" value="1"/>
</dbReference>
<organism evidence="10 11">
    <name type="scientific">Gryllus longicercus</name>
    <dbReference type="NCBI Taxonomy" id="2509291"/>
    <lineage>
        <taxon>Eukaryota</taxon>
        <taxon>Metazoa</taxon>
        <taxon>Ecdysozoa</taxon>
        <taxon>Arthropoda</taxon>
        <taxon>Hexapoda</taxon>
        <taxon>Insecta</taxon>
        <taxon>Pterygota</taxon>
        <taxon>Neoptera</taxon>
        <taxon>Polyneoptera</taxon>
        <taxon>Orthoptera</taxon>
        <taxon>Ensifera</taxon>
        <taxon>Gryllidea</taxon>
        <taxon>Grylloidea</taxon>
        <taxon>Gryllidae</taxon>
        <taxon>Gryllinae</taxon>
        <taxon>Gryllus</taxon>
    </lineage>
</organism>
<dbReference type="Pfam" id="PF01590">
    <property type="entry name" value="GAF"/>
    <property type="match status" value="2"/>
</dbReference>
<evidence type="ECO:0000259" key="9">
    <source>
        <dbReference type="PROSITE" id="PS51845"/>
    </source>
</evidence>
<feature type="binding site" evidence="7">
    <location>
        <position position="555"/>
    </location>
    <ligand>
        <name>Zn(2+)</name>
        <dbReference type="ChEBI" id="CHEBI:29105"/>
        <label>1</label>
    </ligand>
</feature>
<feature type="active site" description="Proton donor" evidence="5">
    <location>
        <position position="517"/>
    </location>
</feature>
<dbReference type="SUPFAM" id="SSF109604">
    <property type="entry name" value="HD-domain/PDEase-like"/>
    <property type="match status" value="1"/>
</dbReference>
<accession>A0AAN9YYE7</accession>
<keyword evidence="2" id="KW-0140">cGMP</keyword>